<dbReference type="SMART" id="SM00131">
    <property type="entry name" value="KU"/>
    <property type="match status" value="3"/>
</dbReference>
<dbReference type="InterPro" id="IPR002223">
    <property type="entry name" value="Kunitz_BPTI"/>
</dbReference>
<evidence type="ECO:0000256" key="2">
    <source>
        <dbReference type="ARBA" id="ARBA00022900"/>
    </source>
</evidence>
<keyword evidence="1" id="KW-0646">Protease inhibitor</keyword>
<dbReference type="PROSITE" id="PS50279">
    <property type="entry name" value="BPTI_KUNITZ_2"/>
    <property type="match status" value="3"/>
</dbReference>
<keyword evidence="4" id="KW-0732">Signal</keyword>
<evidence type="ECO:0000256" key="3">
    <source>
        <dbReference type="ARBA" id="ARBA00023157"/>
    </source>
</evidence>
<dbReference type="Pfam" id="PF00014">
    <property type="entry name" value="Kunitz_BPTI"/>
    <property type="match status" value="3"/>
</dbReference>
<reference evidence="6" key="1">
    <citation type="journal article" date="2016" name="Ticks Tick Borne Dis.">
        <title>De novo assembly and annotation of the salivary gland transcriptome of Rhipicephalus appendiculatus male and female ticks during blood feeding.</title>
        <authorList>
            <person name="de Castro M.H."/>
            <person name="de Klerk D."/>
            <person name="Pienaar R."/>
            <person name="Latif A.A."/>
            <person name="Rees D.J."/>
            <person name="Mans B.J."/>
        </authorList>
    </citation>
    <scope>NUCLEOTIDE SEQUENCE</scope>
    <source>
        <tissue evidence="6">Salivary glands</tissue>
    </source>
</reference>
<dbReference type="AlphaFoldDB" id="A0A131Z3X9"/>
<organism evidence="6">
    <name type="scientific">Rhipicephalus appendiculatus</name>
    <name type="common">Brown ear tick</name>
    <dbReference type="NCBI Taxonomy" id="34631"/>
    <lineage>
        <taxon>Eukaryota</taxon>
        <taxon>Metazoa</taxon>
        <taxon>Ecdysozoa</taxon>
        <taxon>Arthropoda</taxon>
        <taxon>Chelicerata</taxon>
        <taxon>Arachnida</taxon>
        <taxon>Acari</taxon>
        <taxon>Parasitiformes</taxon>
        <taxon>Ixodida</taxon>
        <taxon>Ixodoidea</taxon>
        <taxon>Ixodidae</taxon>
        <taxon>Rhipicephalinae</taxon>
        <taxon>Rhipicephalus</taxon>
        <taxon>Rhipicephalus</taxon>
    </lineage>
</organism>
<evidence type="ECO:0000256" key="1">
    <source>
        <dbReference type="ARBA" id="ARBA00022690"/>
    </source>
</evidence>
<keyword evidence="3" id="KW-1015">Disulfide bond</keyword>
<protein>
    <submittedName>
        <fullName evidence="6">Pancreatic trypsin inhibitor</fullName>
    </submittedName>
</protein>
<dbReference type="EMBL" id="GEDV01003401">
    <property type="protein sequence ID" value="JAP85156.1"/>
    <property type="molecule type" value="Transcribed_RNA"/>
</dbReference>
<accession>A0A131Z3X9</accession>
<dbReference type="PANTHER" id="PTHR10083">
    <property type="entry name" value="KUNITZ-TYPE PROTEASE INHIBITOR-RELATED"/>
    <property type="match status" value="1"/>
</dbReference>
<dbReference type="PANTHER" id="PTHR10083:SF374">
    <property type="entry name" value="BPTI_KUNITZ INHIBITOR DOMAIN-CONTAINING PROTEIN"/>
    <property type="match status" value="1"/>
</dbReference>
<feature type="signal peptide" evidence="4">
    <location>
        <begin position="1"/>
        <end position="20"/>
    </location>
</feature>
<dbReference type="SUPFAM" id="SSF57362">
    <property type="entry name" value="BPTI-like"/>
    <property type="match status" value="3"/>
</dbReference>
<dbReference type="GO" id="GO:0004867">
    <property type="term" value="F:serine-type endopeptidase inhibitor activity"/>
    <property type="evidence" value="ECO:0007669"/>
    <property type="project" value="UniProtKB-KW"/>
</dbReference>
<evidence type="ECO:0000313" key="6">
    <source>
        <dbReference type="EMBL" id="JAP85156.1"/>
    </source>
</evidence>
<evidence type="ECO:0000259" key="5">
    <source>
        <dbReference type="PROSITE" id="PS50279"/>
    </source>
</evidence>
<evidence type="ECO:0000256" key="4">
    <source>
        <dbReference type="SAM" id="SignalP"/>
    </source>
</evidence>
<feature type="domain" description="BPTI/Kunitz inhibitor" evidence="5">
    <location>
        <begin position="145"/>
        <end position="195"/>
    </location>
</feature>
<dbReference type="Gene3D" id="4.10.410.10">
    <property type="entry name" value="Pancreatic trypsin inhibitor Kunitz domain"/>
    <property type="match status" value="3"/>
</dbReference>
<dbReference type="InterPro" id="IPR050098">
    <property type="entry name" value="TFPI/VKTCI-like"/>
</dbReference>
<dbReference type="InterPro" id="IPR036880">
    <property type="entry name" value="Kunitz_BPTI_sf"/>
</dbReference>
<dbReference type="CDD" id="cd00109">
    <property type="entry name" value="Kunitz-type"/>
    <property type="match status" value="1"/>
</dbReference>
<name>A0A131Z3X9_RHIAP</name>
<feature type="chain" id="PRO_5007286626" evidence="4">
    <location>
        <begin position="21"/>
        <end position="233"/>
    </location>
</feature>
<feature type="domain" description="BPTI/Kunitz inhibitor" evidence="5">
    <location>
        <begin position="27"/>
        <end position="77"/>
    </location>
</feature>
<sequence length="233" mass="26409">MKFKRRFLLFIRLLMAQASSIEIPTTCTKPPYIGSCRRLYGYYYYDAGREQCMSIPDGTCAAGANLFSSLSLCKEKCIPLTLQSKVCLRRPTEGPCGPLVVAWCYDHINKYCKELNRTICGGGANDFVSEAKCQYICQHTRKPCCSLPPHPKRCLGSTLHWYFNMRWNNCQKFPNNLCGKNRNAFSSYGKCMERCSYKNSARGSVTHHASAKATLSRNQIGRFGSLRKFVKPS</sequence>
<feature type="domain" description="BPTI/Kunitz inhibitor" evidence="5">
    <location>
        <begin position="87"/>
        <end position="137"/>
    </location>
</feature>
<keyword evidence="2" id="KW-0722">Serine protease inhibitor</keyword>
<proteinExistence type="predicted"/>